<accession>A0A3P8X428</accession>
<reference evidence="13 14" key="1">
    <citation type="journal article" date="2014" name="Nat. Genet.">
        <title>Whole-genome sequence of a flatfish provides insights into ZW sex chromosome evolution and adaptation to a benthic lifestyle.</title>
        <authorList>
            <person name="Chen S."/>
            <person name="Zhang G."/>
            <person name="Shao C."/>
            <person name="Huang Q."/>
            <person name="Liu G."/>
            <person name="Zhang P."/>
            <person name="Song W."/>
            <person name="An N."/>
            <person name="Chalopin D."/>
            <person name="Volff J.N."/>
            <person name="Hong Y."/>
            <person name="Li Q."/>
            <person name="Sha Z."/>
            <person name="Zhou H."/>
            <person name="Xie M."/>
            <person name="Yu Q."/>
            <person name="Liu Y."/>
            <person name="Xiang H."/>
            <person name="Wang N."/>
            <person name="Wu K."/>
            <person name="Yang C."/>
            <person name="Zhou Q."/>
            <person name="Liao X."/>
            <person name="Yang L."/>
            <person name="Hu Q."/>
            <person name="Zhang J."/>
            <person name="Meng L."/>
            <person name="Jin L."/>
            <person name="Tian Y."/>
            <person name="Lian J."/>
            <person name="Yang J."/>
            <person name="Miao G."/>
            <person name="Liu S."/>
            <person name="Liang Z."/>
            <person name="Yan F."/>
            <person name="Li Y."/>
            <person name="Sun B."/>
            <person name="Zhang H."/>
            <person name="Zhang J."/>
            <person name="Zhu Y."/>
            <person name="Du M."/>
            <person name="Zhao Y."/>
            <person name="Schartl M."/>
            <person name="Tang Q."/>
            <person name="Wang J."/>
        </authorList>
    </citation>
    <scope>NUCLEOTIDE SEQUENCE</scope>
</reference>
<evidence type="ECO:0000256" key="11">
    <source>
        <dbReference type="SAM" id="MobiDB-lite"/>
    </source>
</evidence>
<evidence type="ECO:0000256" key="8">
    <source>
        <dbReference type="ARBA" id="ARBA00022949"/>
    </source>
</evidence>
<keyword evidence="14" id="KW-1185">Reference proteome</keyword>
<feature type="compositionally biased region" description="Basic and acidic residues" evidence="11">
    <location>
        <begin position="1287"/>
        <end position="1302"/>
    </location>
</feature>
<dbReference type="GO" id="GO:0000226">
    <property type="term" value="P:microtubule cytoskeleton organization"/>
    <property type="evidence" value="ECO:0007669"/>
    <property type="project" value="TreeGrafter"/>
</dbReference>
<feature type="domain" description="PDZ" evidence="12">
    <location>
        <begin position="452"/>
        <end position="526"/>
    </location>
</feature>
<feature type="compositionally biased region" description="Acidic residues" evidence="11">
    <location>
        <begin position="913"/>
        <end position="928"/>
    </location>
</feature>
<dbReference type="FunFam" id="3.10.20.90:FF:000017">
    <property type="entry name" value="partitioning defective 3 homolog isoform X2"/>
    <property type="match status" value="1"/>
</dbReference>
<comment type="subcellular location">
    <subcellularLocation>
        <location evidence="2">Cell junction</location>
        <location evidence="2">Tight junction</location>
    </subcellularLocation>
    <subcellularLocation>
        <location evidence="1">Endomembrane system</location>
    </subcellularLocation>
</comment>
<feature type="compositionally biased region" description="Polar residues" evidence="11">
    <location>
        <begin position="405"/>
        <end position="417"/>
    </location>
</feature>
<dbReference type="GO" id="GO:0005912">
    <property type="term" value="C:adherens junction"/>
    <property type="evidence" value="ECO:0007669"/>
    <property type="project" value="TreeGrafter"/>
</dbReference>
<feature type="region of interest" description="Disordered" evidence="11">
    <location>
        <begin position="1075"/>
        <end position="1238"/>
    </location>
</feature>
<evidence type="ECO:0000256" key="7">
    <source>
        <dbReference type="ARBA" id="ARBA00022737"/>
    </source>
</evidence>
<feature type="compositionally biased region" description="Polar residues" evidence="11">
    <location>
        <begin position="1183"/>
        <end position="1207"/>
    </location>
</feature>
<keyword evidence="9" id="KW-0472">Membrane</keyword>
<comment type="similarity">
    <text evidence="3">Belongs to the PAR3 family.</text>
</comment>
<sequence length="1325" mass="147563">MKVTVCFGRTRVVVPCGDGNIKVHSLIQQAVMRYKKAIAKDSTYWLQVHRLEHSDGGILDLDDVLCDVADDKDRLIALYDEQEPHHGGDGTSASSTGTQSPDLFGADLSAGSTASAFQPYQAASEIEVTPSALRTNMPLHVRRSSDPALLTVNGPFSCGDARVQTEEQPSRKNPTRWSTTAGFLKARHTSGTNSLERKVGMDTYRSLPRDAGTWSNQREFHREKTRSSLSANHPMVDRWLDRQEQVGQRTHSDNDSAQPIRLDIVKVVEVSNDGGPLGIHVVPFSGRDRRTLGLLVKRLERGGKAEQHGLFQENDCIVRINNGDLRNIRFEQAQNMFRQAMRSPIIMFHVVPSSMKVQYEQLSHVERNPAYASGRFSPDSHIDHTPQRMSRHGPHPHPHSHAHPEQNNGYTPLNHPTVSAAKPPTGHINSPQRAMSSTPTGGYAKKVGRRLNIQLRKGPEGLGFSITSRDVPIGGSAPIYVKNILPRGAAIQDGRLKAGDRLLEVNGVDLHGRTQEEVVSLLRATPMGGAVGLLILRQEEAFLSQEVKSEDDELVLTPDGTREFLTFEIPLSDSGSAGLGVSVKGNRSKENHADLGIFVKSIIHGGADGRLRINDQLIAVNGESLLGKTNQDAMETLRKSMSTEGNKRGMIQLIVARRVAKRTEETAGSPAVTTQTMDTTLDDHERRISHSLYGGLEGLDDNLMPRQGVMPRTIGNYQLSPTVNMPQNDTVIIEDDRPPLLPPHLSDQSSSSSHDDVGFPPDPTPSWAQEPPDQPDSPRAPDENHPDLAFQREGFGRQSMSEKRTKQFGDAGQLEIIKTRKSKSMDLGRRDKMVVNLLVLLTGSSTRDVGPSLGLKKSSSLESLQTAVAEVTLNGDVPFHRPRPRIIRGRGCNESFRSFRAAIDKSYDRPAPPEEDDEGMETLEEDTEESSRSGRDSVSTVADHTPLTGPEKPLVNGTGQAKEETGKEKDKDKDKAVKERRKDKEGGKEKDKGKAKKGMLKGLGDMFRFGKHRKDERLGEKMDRKGSSKWRSEETQVSEEETMKMRMEQERIQAKTRELRERQARERDYAEILDVSRSPERLSEEEYAYSGISDGHSRPHSPGEAEVSSVHSSRLAPSNHDRIQRLRQEFQQAQTVPEDPDDRRRTYSFEQPWVSDRPGCPGRHSVSVEVQMQRQRQEERDSFTQAQRQYSSLPRQPRKNPSTVSQDSWDKAYPPGEGFQTAKDNPRYSSYQGSRNGYPAAVGVNARVLLEAQELLRQEQRRREQEAKGKLMQETGGSYDGYSPPPHPRDPASPKGPYRHDVPPSPSQLARLNRLGSEKGRLFYS</sequence>
<evidence type="ECO:0000313" key="13">
    <source>
        <dbReference type="Ensembl" id="ENSCSEP00000033647.1"/>
    </source>
</evidence>
<dbReference type="GO" id="GO:0051301">
    <property type="term" value="P:cell division"/>
    <property type="evidence" value="ECO:0007669"/>
    <property type="project" value="UniProtKB-KW"/>
</dbReference>
<feature type="compositionally biased region" description="Basic and acidic residues" evidence="11">
    <location>
        <begin position="1316"/>
        <end position="1325"/>
    </location>
</feature>
<dbReference type="GO" id="GO:0030010">
    <property type="term" value="P:establishment of cell polarity"/>
    <property type="evidence" value="ECO:0007669"/>
    <property type="project" value="TreeGrafter"/>
</dbReference>
<dbReference type="GO" id="GO:0005923">
    <property type="term" value="C:bicellular tight junction"/>
    <property type="evidence" value="ECO:0007669"/>
    <property type="project" value="UniProtKB-SubCell"/>
</dbReference>
<dbReference type="GO" id="GO:0008104">
    <property type="term" value="P:intracellular protein localization"/>
    <property type="evidence" value="ECO:0007669"/>
    <property type="project" value="TreeGrafter"/>
</dbReference>
<dbReference type="PANTHER" id="PTHR16484:SF10">
    <property type="entry name" value="PARTITIONING DEFECTIVE 3 HOMOLOG"/>
    <property type="match status" value="1"/>
</dbReference>
<feature type="compositionally biased region" description="Polar residues" evidence="11">
    <location>
        <begin position="427"/>
        <end position="440"/>
    </location>
</feature>
<keyword evidence="7" id="KW-0677">Repeat</keyword>
<feature type="region of interest" description="Disordered" evidence="11">
    <location>
        <begin position="733"/>
        <end position="807"/>
    </location>
</feature>
<dbReference type="InterPro" id="IPR036034">
    <property type="entry name" value="PDZ_sf"/>
</dbReference>
<feature type="compositionally biased region" description="Basic and acidic residues" evidence="11">
    <location>
        <begin position="903"/>
        <end position="912"/>
    </location>
</feature>
<dbReference type="CDD" id="cd23059">
    <property type="entry name" value="PDZ3_Par3-like"/>
    <property type="match status" value="1"/>
</dbReference>
<dbReference type="GO" id="GO:0051660">
    <property type="term" value="P:establishment of centrosome localization"/>
    <property type="evidence" value="ECO:0007669"/>
    <property type="project" value="TreeGrafter"/>
</dbReference>
<dbReference type="InterPro" id="IPR001478">
    <property type="entry name" value="PDZ"/>
</dbReference>
<evidence type="ECO:0000256" key="2">
    <source>
        <dbReference type="ARBA" id="ARBA00004435"/>
    </source>
</evidence>
<keyword evidence="8" id="KW-0965">Cell junction</keyword>
<dbReference type="Pfam" id="PF00595">
    <property type="entry name" value="PDZ"/>
    <property type="match status" value="3"/>
</dbReference>
<organism evidence="13 14">
    <name type="scientific">Cynoglossus semilaevis</name>
    <name type="common">Tongue sole</name>
    <dbReference type="NCBI Taxonomy" id="244447"/>
    <lineage>
        <taxon>Eukaryota</taxon>
        <taxon>Metazoa</taxon>
        <taxon>Chordata</taxon>
        <taxon>Craniata</taxon>
        <taxon>Vertebrata</taxon>
        <taxon>Euteleostomi</taxon>
        <taxon>Actinopterygii</taxon>
        <taxon>Neopterygii</taxon>
        <taxon>Teleostei</taxon>
        <taxon>Neoteleostei</taxon>
        <taxon>Acanthomorphata</taxon>
        <taxon>Carangaria</taxon>
        <taxon>Pleuronectiformes</taxon>
        <taxon>Pleuronectoidei</taxon>
        <taxon>Cynoglossidae</taxon>
        <taxon>Cynoglossinae</taxon>
        <taxon>Cynoglossus</taxon>
    </lineage>
</organism>
<reference evidence="13" key="3">
    <citation type="submission" date="2025-09" db="UniProtKB">
        <authorList>
            <consortium name="Ensembl"/>
        </authorList>
    </citation>
    <scope>IDENTIFICATION</scope>
</reference>
<dbReference type="Ensembl" id="ENSCSET00000034081.1">
    <property type="protein sequence ID" value="ENSCSEP00000033647.1"/>
    <property type="gene ID" value="ENSCSEG00000021587.1"/>
</dbReference>
<evidence type="ECO:0000256" key="1">
    <source>
        <dbReference type="ARBA" id="ARBA00004308"/>
    </source>
</evidence>
<dbReference type="FunFam" id="2.30.42.10:FF:000078">
    <property type="entry name" value="Partitioning defective 3 homolog B"/>
    <property type="match status" value="1"/>
</dbReference>
<dbReference type="GO" id="GO:0045197">
    <property type="term" value="P:establishment or maintenance of epithelial cell apical/basal polarity"/>
    <property type="evidence" value="ECO:0007669"/>
    <property type="project" value="TreeGrafter"/>
</dbReference>
<dbReference type="PROSITE" id="PS50106">
    <property type="entry name" value="PDZ"/>
    <property type="match status" value="3"/>
</dbReference>
<feature type="domain" description="PDZ" evidence="12">
    <location>
        <begin position="264"/>
        <end position="340"/>
    </location>
</feature>
<evidence type="ECO:0000256" key="9">
    <source>
        <dbReference type="ARBA" id="ARBA00023136"/>
    </source>
</evidence>
<feature type="compositionally biased region" description="Basic and acidic residues" evidence="11">
    <location>
        <begin position="1119"/>
        <end position="1128"/>
    </location>
</feature>
<evidence type="ECO:0000313" key="14">
    <source>
        <dbReference type="Proteomes" id="UP000265120"/>
    </source>
</evidence>
<feature type="region of interest" description="Disordered" evidence="11">
    <location>
        <begin position="903"/>
        <end position="1043"/>
    </location>
</feature>
<dbReference type="InParanoid" id="A0A3P8X428"/>
<dbReference type="GO" id="GO:0016324">
    <property type="term" value="C:apical plasma membrane"/>
    <property type="evidence" value="ECO:0007669"/>
    <property type="project" value="TreeGrafter"/>
</dbReference>
<feature type="compositionally biased region" description="Low complexity" evidence="11">
    <location>
        <begin position="91"/>
        <end position="100"/>
    </location>
</feature>
<dbReference type="STRING" id="244447.ENSCSEP00000033647"/>
<dbReference type="Pfam" id="PF12053">
    <property type="entry name" value="Par3_HAL_N_term"/>
    <property type="match status" value="1"/>
</dbReference>
<dbReference type="GO" id="GO:0012505">
    <property type="term" value="C:endomembrane system"/>
    <property type="evidence" value="ECO:0007669"/>
    <property type="project" value="UniProtKB-SubCell"/>
</dbReference>
<evidence type="ECO:0000259" key="12">
    <source>
        <dbReference type="PROSITE" id="PS50106"/>
    </source>
</evidence>
<feature type="compositionally biased region" description="Basic and acidic residues" evidence="11">
    <location>
        <begin position="1259"/>
        <end position="1271"/>
    </location>
</feature>
<reference evidence="13" key="2">
    <citation type="submission" date="2025-08" db="UniProtKB">
        <authorList>
            <consortium name="Ensembl"/>
        </authorList>
    </citation>
    <scope>IDENTIFICATION</scope>
</reference>
<dbReference type="SUPFAM" id="SSF50156">
    <property type="entry name" value="PDZ domain-like"/>
    <property type="match status" value="3"/>
</dbReference>
<dbReference type="GO" id="GO:0005938">
    <property type="term" value="C:cell cortex"/>
    <property type="evidence" value="ECO:0007669"/>
    <property type="project" value="TreeGrafter"/>
</dbReference>
<keyword evidence="4" id="KW-0796">Tight junction</keyword>
<keyword evidence="6" id="KW-0132">Cell division</keyword>
<feature type="region of interest" description="Disordered" evidence="11">
    <location>
        <begin position="1259"/>
        <end position="1325"/>
    </location>
</feature>
<feature type="compositionally biased region" description="Low complexity" evidence="11">
    <location>
        <begin position="1165"/>
        <end position="1174"/>
    </location>
</feature>
<dbReference type="Proteomes" id="UP000265120">
    <property type="component" value="Chromosome 20"/>
</dbReference>
<keyword evidence="5" id="KW-0597">Phosphoprotein</keyword>
<keyword evidence="10" id="KW-0131">Cell cycle</keyword>
<feature type="domain" description="PDZ" evidence="12">
    <location>
        <begin position="568"/>
        <end position="640"/>
    </location>
</feature>
<feature type="region of interest" description="Disordered" evidence="11">
    <location>
        <begin position="81"/>
        <end position="105"/>
    </location>
</feature>
<feature type="compositionally biased region" description="Low complexity" evidence="11">
    <location>
        <begin position="743"/>
        <end position="752"/>
    </location>
</feature>
<evidence type="ECO:0000256" key="3">
    <source>
        <dbReference type="ARBA" id="ARBA00005358"/>
    </source>
</evidence>
<dbReference type="Gene3D" id="3.10.20.90">
    <property type="entry name" value="Phosphatidylinositol 3-kinase Catalytic Subunit, Chain A, domain 1"/>
    <property type="match status" value="1"/>
</dbReference>
<dbReference type="CDD" id="cd06691">
    <property type="entry name" value="PDZ1_Par3-like"/>
    <property type="match status" value="1"/>
</dbReference>
<dbReference type="InterPro" id="IPR052213">
    <property type="entry name" value="PAR3"/>
</dbReference>
<dbReference type="GeneTree" id="ENSGT00950000183214"/>
<name>A0A3P8X428_CYNSE</name>
<dbReference type="SMART" id="SM00228">
    <property type="entry name" value="PDZ"/>
    <property type="match status" value="3"/>
</dbReference>
<dbReference type="InterPro" id="IPR021922">
    <property type="entry name" value="Par3/HAL_N"/>
</dbReference>
<dbReference type="OMA" id="WPNSKPY"/>
<dbReference type="FunFam" id="2.30.42.10:FF:000011">
    <property type="entry name" value="partitioning defective 3 homolog isoform X1"/>
    <property type="match status" value="1"/>
</dbReference>
<evidence type="ECO:0000256" key="5">
    <source>
        <dbReference type="ARBA" id="ARBA00022553"/>
    </source>
</evidence>
<dbReference type="CDD" id="cd23058">
    <property type="entry name" value="PDZ2_Par3-like"/>
    <property type="match status" value="1"/>
</dbReference>
<dbReference type="GO" id="GO:0035091">
    <property type="term" value="F:phosphatidylinositol binding"/>
    <property type="evidence" value="ECO:0007669"/>
    <property type="project" value="TreeGrafter"/>
</dbReference>
<feature type="compositionally biased region" description="Basic residues" evidence="11">
    <location>
        <begin position="389"/>
        <end position="401"/>
    </location>
</feature>
<dbReference type="Gene3D" id="2.30.42.10">
    <property type="match status" value="3"/>
</dbReference>
<evidence type="ECO:0000256" key="6">
    <source>
        <dbReference type="ARBA" id="ARBA00022618"/>
    </source>
</evidence>
<feature type="region of interest" description="Disordered" evidence="11">
    <location>
        <begin position="370"/>
        <end position="444"/>
    </location>
</feature>
<evidence type="ECO:0000256" key="10">
    <source>
        <dbReference type="ARBA" id="ARBA00023306"/>
    </source>
</evidence>
<feature type="compositionally biased region" description="Basic and acidic residues" evidence="11">
    <location>
        <begin position="1013"/>
        <end position="1034"/>
    </location>
</feature>
<feature type="compositionally biased region" description="Basic and acidic residues" evidence="11">
    <location>
        <begin position="961"/>
        <end position="992"/>
    </location>
</feature>
<dbReference type="PANTHER" id="PTHR16484">
    <property type="entry name" value="PARTITIONING DEFECTIVE 3 RELATED"/>
    <property type="match status" value="1"/>
</dbReference>
<evidence type="ECO:0000256" key="4">
    <source>
        <dbReference type="ARBA" id="ARBA00022427"/>
    </source>
</evidence>
<protein>
    <submittedName>
        <fullName evidence="13">Par-3 family cell polarity regulator alpha, b</fullName>
    </submittedName>
</protein>
<proteinExistence type="inferred from homology"/>
<dbReference type="GO" id="GO:0007155">
    <property type="term" value="P:cell adhesion"/>
    <property type="evidence" value="ECO:0007669"/>
    <property type="project" value="TreeGrafter"/>
</dbReference>